<gene>
    <name evidence="5" type="primary">Acey_s0007.g3170</name>
    <name evidence="5" type="ORF">Y032_0007g3170</name>
</gene>
<dbReference type="PANTHER" id="PTHR46186">
    <property type="entry name" value="CYSTATIN"/>
    <property type="match status" value="1"/>
</dbReference>
<dbReference type="Proteomes" id="UP000024635">
    <property type="component" value="Unassembled WGS sequence"/>
</dbReference>
<dbReference type="InterPro" id="IPR018073">
    <property type="entry name" value="Prot_inh_cystat_CS"/>
</dbReference>
<dbReference type="AlphaFoldDB" id="A0A016VLZ6"/>
<dbReference type="PANTHER" id="PTHR46186:SF2">
    <property type="entry name" value="CYSTATIN"/>
    <property type="match status" value="1"/>
</dbReference>
<evidence type="ECO:0000313" key="5">
    <source>
        <dbReference type="EMBL" id="EYC28336.1"/>
    </source>
</evidence>
<comment type="similarity">
    <text evidence="1">Belongs to the cystatin family.</text>
</comment>
<dbReference type="EMBL" id="JARK01001343">
    <property type="protein sequence ID" value="EYC28336.1"/>
    <property type="molecule type" value="Genomic_DNA"/>
</dbReference>
<evidence type="ECO:0000259" key="4">
    <source>
        <dbReference type="SMART" id="SM00043"/>
    </source>
</evidence>
<sequence>MGTMFGDEAIDTHRFCDRFKQTASTMACTNKRRTLEQNIVPTEIEIEQPEIMRSIFVVLALAFSAVCSQAQGMPGGIMIQDPNNPEYMIKAWKAAKKVESNGDYLMIPLKVMKAQSQVVAGMKYILEVIYGESYCRKSGSITPAIMATHCRKKHGGSRALYSVVIWEKPWQNFEEYTVTKIRDIAVGK</sequence>
<dbReference type="MEROPS" id="I25.043"/>
<dbReference type="GO" id="GO:0005615">
    <property type="term" value="C:extracellular space"/>
    <property type="evidence" value="ECO:0007669"/>
    <property type="project" value="TreeGrafter"/>
</dbReference>
<protein>
    <recommendedName>
        <fullName evidence="4">Cystatin domain-containing protein</fullName>
    </recommendedName>
</protein>
<evidence type="ECO:0000256" key="2">
    <source>
        <dbReference type="ARBA" id="ARBA00022690"/>
    </source>
</evidence>
<evidence type="ECO:0000313" key="6">
    <source>
        <dbReference type="Proteomes" id="UP000024635"/>
    </source>
</evidence>
<dbReference type="Gene3D" id="3.10.450.10">
    <property type="match status" value="1"/>
</dbReference>
<dbReference type="SUPFAM" id="SSF54403">
    <property type="entry name" value="Cystatin/monellin"/>
    <property type="match status" value="1"/>
</dbReference>
<dbReference type="Pfam" id="PF00031">
    <property type="entry name" value="Cystatin"/>
    <property type="match status" value="1"/>
</dbReference>
<dbReference type="CDD" id="cd00042">
    <property type="entry name" value="CY"/>
    <property type="match status" value="1"/>
</dbReference>
<dbReference type="STRING" id="53326.A0A016VLZ6"/>
<dbReference type="OrthoDB" id="110606at2759"/>
<dbReference type="SMART" id="SM00043">
    <property type="entry name" value="CY"/>
    <property type="match status" value="1"/>
</dbReference>
<dbReference type="PROSITE" id="PS00287">
    <property type="entry name" value="CYSTATIN"/>
    <property type="match status" value="1"/>
</dbReference>
<feature type="domain" description="Cystatin" evidence="4">
    <location>
        <begin position="72"/>
        <end position="182"/>
    </location>
</feature>
<dbReference type="GO" id="GO:0031982">
    <property type="term" value="C:vesicle"/>
    <property type="evidence" value="ECO:0007669"/>
    <property type="project" value="TreeGrafter"/>
</dbReference>
<accession>A0A016VLZ6</accession>
<dbReference type="GO" id="GO:0005737">
    <property type="term" value="C:cytoplasm"/>
    <property type="evidence" value="ECO:0007669"/>
    <property type="project" value="TreeGrafter"/>
</dbReference>
<evidence type="ECO:0000256" key="3">
    <source>
        <dbReference type="ARBA" id="ARBA00022704"/>
    </source>
</evidence>
<name>A0A016VLZ6_9BILA</name>
<comment type="caution">
    <text evidence="5">The sequence shown here is derived from an EMBL/GenBank/DDBJ whole genome shotgun (WGS) entry which is preliminary data.</text>
</comment>
<proteinExistence type="inferred from homology"/>
<evidence type="ECO:0000256" key="1">
    <source>
        <dbReference type="ARBA" id="ARBA00009403"/>
    </source>
</evidence>
<organism evidence="5 6">
    <name type="scientific">Ancylostoma ceylanicum</name>
    <dbReference type="NCBI Taxonomy" id="53326"/>
    <lineage>
        <taxon>Eukaryota</taxon>
        <taxon>Metazoa</taxon>
        <taxon>Ecdysozoa</taxon>
        <taxon>Nematoda</taxon>
        <taxon>Chromadorea</taxon>
        <taxon>Rhabditida</taxon>
        <taxon>Rhabditina</taxon>
        <taxon>Rhabditomorpha</taxon>
        <taxon>Strongyloidea</taxon>
        <taxon>Ancylostomatidae</taxon>
        <taxon>Ancylostomatinae</taxon>
        <taxon>Ancylostoma</taxon>
    </lineage>
</organism>
<dbReference type="GO" id="GO:0004869">
    <property type="term" value="F:cysteine-type endopeptidase inhibitor activity"/>
    <property type="evidence" value="ECO:0007669"/>
    <property type="project" value="UniProtKB-KW"/>
</dbReference>
<keyword evidence="2" id="KW-0646">Protease inhibitor</keyword>
<keyword evidence="3" id="KW-0789">Thiol protease inhibitor</keyword>
<keyword evidence="6" id="KW-1185">Reference proteome</keyword>
<dbReference type="InterPro" id="IPR000010">
    <property type="entry name" value="Cystatin_dom"/>
</dbReference>
<dbReference type="InterPro" id="IPR046350">
    <property type="entry name" value="Cystatin_sf"/>
</dbReference>
<reference evidence="6" key="1">
    <citation type="journal article" date="2015" name="Nat. Genet.">
        <title>The genome and transcriptome of the zoonotic hookworm Ancylostoma ceylanicum identify infection-specific gene families.</title>
        <authorList>
            <person name="Schwarz E.M."/>
            <person name="Hu Y."/>
            <person name="Antoshechkin I."/>
            <person name="Miller M.M."/>
            <person name="Sternberg P.W."/>
            <person name="Aroian R.V."/>
        </authorList>
    </citation>
    <scope>NUCLEOTIDE SEQUENCE</scope>
    <source>
        <strain evidence="6">HY135</strain>
    </source>
</reference>